<evidence type="ECO:0000256" key="2">
    <source>
        <dbReference type="SAM" id="MobiDB-lite"/>
    </source>
</evidence>
<keyword evidence="4" id="KW-1185">Reference proteome</keyword>
<feature type="coiled-coil region" evidence="1">
    <location>
        <begin position="169"/>
        <end position="232"/>
    </location>
</feature>
<evidence type="ECO:0000313" key="3">
    <source>
        <dbReference type="EMBL" id="KAI6652622.1"/>
    </source>
</evidence>
<sequence>MSTSLSAGESTEALTDPPPSSGTLSPTLRLENLLKKCKDTLDTHLANQSDLSINDYFPLAPIENEGSDFRSASREYRNISWKDINQELLIRGLPSISIPLEVEDGRLIPGPNFQDVGFIITKLLQEISEQKSQLSVNEETFTKMTYNMEQHNHEVIQLQELLTTKDKIIGQLNDRCSLLDANCNQLKSELNSPHLREIEDILEEGKLSKEGLINAQQRVKRLECELMTLKSNQFDVVMHETNPFLQPGLHSRTFDKEDNYQMADSGEIKIDNSNELLQQIGSFIRLLCNEVGVDTIAELYTSIRSIKESKQNAESMAIPVFEECVQLMNNSSLPPKLRPQSYDKITLNGFVELVKVWVEEMCGIRHLQNVIRQLSSYAVETCYSGKERYFLLDSTDYSDEWSIIEMSEFIQSVFLNSTNEKLLSFDVLKGLFTHFANLFKVHEPVNILTLMSDIQRRFEEMENVLRACKIAIGLKENSSNSSLTKSIQNMSLKDNNDNLPISTFDHLELLERVKFYEQFFFHFEWIIAKLFKLLSIDKLSEVIPKIELLTQSKN</sequence>
<dbReference type="Proteomes" id="UP001165289">
    <property type="component" value="Unassembled WGS sequence"/>
</dbReference>
<proteinExistence type="predicted"/>
<gene>
    <name evidence="3" type="ORF">LOD99_4407</name>
</gene>
<feature type="region of interest" description="Disordered" evidence="2">
    <location>
        <begin position="1"/>
        <end position="25"/>
    </location>
</feature>
<organism evidence="3 4">
    <name type="scientific">Oopsacas minuta</name>
    <dbReference type="NCBI Taxonomy" id="111878"/>
    <lineage>
        <taxon>Eukaryota</taxon>
        <taxon>Metazoa</taxon>
        <taxon>Porifera</taxon>
        <taxon>Hexactinellida</taxon>
        <taxon>Hexasterophora</taxon>
        <taxon>Lyssacinosida</taxon>
        <taxon>Leucopsacidae</taxon>
        <taxon>Oopsacas</taxon>
    </lineage>
</organism>
<dbReference type="EMBL" id="JAKMXF010000298">
    <property type="protein sequence ID" value="KAI6652622.1"/>
    <property type="molecule type" value="Genomic_DNA"/>
</dbReference>
<reference evidence="3 4" key="1">
    <citation type="journal article" date="2023" name="BMC Biol.">
        <title>The compact genome of the sponge Oopsacas minuta (Hexactinellida) is lacking key metazoan core genes.</title>
        <authorList>
            <person name="Santini S."/>
            <person name="Schenkelaars Q."/>
            <person name="Jourda C."/>
            <person name="Duchesne M."/>
            <person name="Belahbib H."/>
            <person name="Rocher C."/>
            <person name="Selva M."/>
            <person name="Riesgo A."/>
            <person name="Vervoort M."/>
            <person name="Leys S.P."/>
            <person name="Kodjabachian L."/>
            <person name="Le Bivic A."/>
            <person name="Borchiellini C."/>
            <person name="Claverie J.M."/>
            <person name="Renard E."/>
        </authorList>
    </citation>
    <scope>NUCLEOTIDE SEQUENCE [LARGE SCALE GENOMIC DNA]</scope>
    <source>
        <strain evidence="3">SPO-2</strain>
    </source>
</reference>
<accession>A0AAV7JUP7</accession>
<feature type="compositionally biased region" description="Polar residues" evidence="2">
    <location>
        <begin position="1"/>
        <end position="13"/>
    </location>
</feature>
<comment type="caution">
    <text evidence="3">The sequence shown here is derived from an EMBL/GenBank/DDBJ whole genome shotgun (WGS) entry which is preliminary data.</text>
</comment>
<evidence type="ECO:0000313" key="4">
    <source>
        <dbReference type="Proteomes" id="UP001165289"/>
    </source>
</evidence>
<protein>
    <submittedName>
        <fullName evidence="3">Centrosomal protein of 70 kDa-like</fullName>
    </submittedName>
</protein>
<keyword evidence="1" id="KW-0175">Coiled coil</keyword>
<dbReference type="AlphaFoldDB" id="A0AAV7JUP7"/>
<name>A0AAV7JUP7_9METZ</name>
<evidence type="ECO:0000256" key="1">
    <source>
        <dbReference type="SAM" id="Coils"/>
    </source>
</evidence>